<gene>
    <name evidence="1" type="ORF">SAMN05444141_102674</name>
</gene>
<accession>A0A1I6ZWZ6</accession>
<evidence type="ECO:0000313" key="1">
    <source>
        <dbReference type="EMBL" id="SFT67192.1"/>
    </source>
</evidence>
<sequence length="841" mass="90323">MKPGSAVPGNEKAWLRAASSAASLAGALGEIKAKAQIREGTEEGRKAGLSAGTSVALPDSPEAIVNASLIDRVIGRESGGNPNAKNKLSTATGAGQFIEGTWLEEIKSQRPDLAAGKTDAQLLELRTDGNLSRQLAGGYLSKIQNGLKAAGFSPTDGDVYLGYFLGPAGAKGVLGASPDAPILDVLTSVVGEKKANAMLQANPSVLPGKTAGQVRQWAWKKMGLQTKTEQGPALELKRNGTRKGDAHDRAALSAFSWRLSAEIDQSLNAAYDEHENDPAALTTEIDEIQKQTLAALPEEVQELAQKTFLTRRAIYERKANKEQAKRELTQRATAAEDGIAEGFRSLERQAYIAGDDEEADKNLQERVVALAGIIDSAEANGALSAKVASRHRERIVETTAISRVRGIAADLPDAKSREEYANGLVDAWGSGEGPLADLDYKTVQALSREIGGAARSEAAKLNSESSVEKAKFKGLIKSDLASMEAEGVGIQYGGEELSLEQVSSVVGEVAAEKWLNGREDARKYFEATTGMAQLPTSDIMGRLEDLEPVAGAADYARQEALYGSVAKAAKALVKLRSTDPALAAEQAFEELQDLKASVIEDDPGSVQNLISERMNAQEAMGLPEAARAPLTKAEVKSVLYGFVDFVASDQPDLKGYAETLHEQYGEHAEDVLEQMMESQGLDTTARKFAQGIMRHVKEGGAPLRSDVEAMNKALETTKADKAFTPVNMPELFDFRDTNPATIEMMRRDPQKAAMFDEVFGEGAAQRAMEQNPLPMNKKQVDLLLSDPSLAPQFDEYFGKGSAAQILDNRRKPADGITTKDANGLESFIPTSELAREYRRGR</sequence>
<organism evidence="1 2">
    <name type="scientific">Pseudovibrio denitrificans</name>
    <dbReference type="NCBI Taxonomy" id="258256"/>
    <lineage>
        <taxon>Bacteria</taxon>
        <taxon>Pseudomonadati</taxon>
        <taxon>Pseudomonadota</taxon>
        <taxon>Alphaproteobacteria</taxon>
        <taxon>Hyphomicrobiales</taxon>
        <taxon>Stappiaceae</taxon>
        <taxon>Pseudovibrio</taxon>
    </lineage>
</organism>
<name>A0A1I6ZWZ6_9HYPH</name>
<keyword evidence="2" id="KW-1185">Reference proteome</keyword>
<protein>
    <submittedName>
        <fullName evidence="1">Uncharacterized protein</fullName>
    </submittedName>
</protein>
<proteinExistence type="predicted"/>
<reference evidence="2" key="1">
    <citation type="submission" date="2016-10" db="EMBL/GenBank/DDBJ databases">
        <authorList>
            <person name="Varghese N."/>
            <person name="Submissions S."/>
        </authorList>
    </citation>
    <scope>NUCLEOTIDE SEQUENCE [LARGE SCALE GENOMIC DNA]</scope>
    <source>
        <strain evidence="2">DSM 17465</strain>
    </source>
</reference>
<evidence type="ECO:0000313" key="2">
    <source>
        <dbReference type="Proteomes" id="UP000183371"/>
    </source>
</evidence>
<dbReference type="EMBL" id="FPBD01000002">
    <property type="protein sequence ID" value="SFT67192.1"/>
    <property type="molecule type" value="Genomic_DNA"/>
</dbReference>
<dbReference type="AlphaFoldDB" id="A0A1I6ZWZ6"/>
<dbReference type="Proteomes" id="UP000183371">
    <property type="component" value="Unassembled WGS sequence"/>
</dbReference>
<dbReference type="Gene3D" id="1.10.530.10">
    <property type="match status" value="1"/>
</dbReference>